<proteinExistence type="predicted"/>
<comment type="caution">
    <text evidence="2">The sequence shown here is derived from an EMBL/GenBank/DDBJ whole genome shotgun (WGS) entry which is preliminary data.</text>
</comment>
<feature type="compositionally biased region" description="Low complexity" evidence="1">
    <location>
        <begin position="82"/>
        <end position="101"/>
    </location>
</feature>
<sequence length="336" mass="35341">MAADLGRGPPREEERVPIDSSMRRMTCDAQEATGEADAVGLAGIEHFKARLKLSLDCASPSADREWQSHSKSSTAAPPSERTPSGSTLPPDDSPLSALSSAPSLAQRRGLLAPLADRRGIGLTVDTAWTSFRPSTGSQTVRRDPQDLAHPFTVPKDLEASLTGVEGPGGLAAAPLLVSGARARSPMVGRRSAQDQRVESLTPVLGADTSCSCKRFSSRSSRSDSSVEHLDSGAPPRCSGGASRAPEPQRAGCRAVCGSRRSWLAMPRMSSLPSRGCWTTSTAKGSAEVLSARTARTSGSRWIFGALHRAKGGEGARSPRSQEMIGLAPFAHCEDET</sequence>
<feature type="compositionally biased region" description="Basic and acidic residues" evidence="1">
    <location>
        <begin position="220"/>
        <end position="230"/>
    </location>
</feature>
<evidence type="ECO:0000313" key="2">
    <source>
        <dbReference type="EMBL" id="CAK0882054.1"/>
    </source>
</evidence>
<name>A0ABN9WAK5_9DINO</name>
<evidence type="ECO:0000313" key="3">
    <source>
        <dbReference type="Proteomes" id="UP001189429"/>
    </source>
</evidence>
<protein>
    <submittedName>
        <fullName evidence="2">Uncharacterized protein</fullName>
    </submittedName>
</protein>
<evidence type="ECO:0000256" key="1">
    <source>
        <dbReference type="SAM" id="MobiDB-lite"/>
    </source>
</evidence>
<gene>
    <name evidence="2" type="ORF">PCOR1329_LOCUS64702</name>
</gene>
<dbReference type="EMBL" id="CAUYUJ010018262">
    <property type="protein sequence ID" value="CAK0882054.1"/>
    <property type="molecule type" value="Genomic_DNA"/>
</dbReference>
<dbReference type="Proteomes" id="UP001189429">
    <property type="component" value="Unassembled WGS sequence"/>
</dbReference>
<organism evidence="2 3">
    <name type="scientific">Prorocentrum cordatum</name>
    <dbReference type="NCBI Taxonomy" id="2364126"/>
    <lineage>
        <taxon>Eukaryota</taxon>
        <taxon>Sar</taxon>
        <taxon>Alveolata</taxon>
        <taxon>Dinophyceae</taxon>
        <taxon>Prorocentrales</taxon>
        <taxon>Prorocentraceae</taxon>
        <taxon>Prorocentrum</taxon>
    </lineage>
</organism>
<feature type="compositionally biased region" description="Basic and acidic residues" evidence="1">
    <location>
        <begin position="9"/>
        <end position="26"/>
    </location>
</feature>
<feature type="region of interest" description="Disordered" evidence="1">
    <location>
        <begin position="1"/>
        <end position="30"/>
    </location>
</feature>
<reference evidence="2" key="1">
    <citation type="submission" date="2023-10" db="EMBL/GenBank/DDBJ databases">
        <authorList>
            <person name="Chen Y."/>
            <person name="Shah S."/>
            <person name="Dougan E. K."/>
            <person name="Thang M."/>
            <person name="Chan C."/>
        </authorList>
    </citation>
    <scope>NUCLEOTIDE SEQUENCE [LARGE SCALE GENOMIC DNA]</scope>
</reference>
<feature type="region of interest" description="Disordered" evidence="1">
    <location>
        <begin position="58"/>
        <end position="101"/>
    </location>
</feature>
<feature type="region of interest" description="Disordered" evidence="1">
    <location>
        <begin position="210"/>
        <end position="249"/>
    </location>
</feature>
<accession>A0ABN9WAK5</accession>
<keyword evidence="3" id="KW-1185">Reference proteome</keyword>
<feature type="compositionally biased region" description="Low complexity" evidence="1">
    <location>
        <begin position="210"/>
        <end position="219"/>
    </location>
</feature>